<feature type="binding site" evidence="2">
    <location>
        <position position="100"/>
    </location>
    <ligand>
        <name>Mn(2+)</name>
        <dbReference type="ChEBI" id="CHEBI:29035"/>
        <label>2</label>
    </ligand>
</feature>
<dbReference type="PANTHER" id="PTHR11014:SF63">
    <property type="entry name" value="METALLOPEPTIDASE, PUTATIVE (AFU_ORTHOLOGUE AFUA_6G09600)-RELATED"/>
    <property type="match status" value="1"/>
</dbReference>
<dbReference type="InterPro" id="IPR036264">
    <property type="entry name" value="Bact_exopeptidase_dim_dom"/>
</dbReference>
<gene>
    <name evidence="4" type="ORF">AKL17_1622</name>
</gene>
<dbReference type="GO" id="GO:0016787">
    <property type="term" value="F:hydrolase activity"/>
    <property type="evidence" value="ECO:0007669"/>
    <property type="project" value="UniProtKB-KW"/>
</dbReference>
<keyword evidence="2" id="KW-0464">Manganese</keyword>
<reference evidence="4 5" key="1">
    <citation type="submission" date="2015-09" db="EMBL/GenBank/DDBJ databases">
        <title>Complete genome sequence of Defluviimonas alba cai42t isolated from an oilfield in Xinjiang.</title>
        <authorList>
            <person name="Geng S."/>
            <person name="Pan X."/>
            <person name="Wu X."/>
        </authorList>
    </citation>
    <scope>NUCLEOTIDE SEQUENCE [LARGE SCALE GENOMIC DNA]</scope>
    <source>
        <strain evidence="5">cai42</strain>
    </source>
</reference>
<evidence type="ECO:0000256" key="2">
    <source>
        <dbReference type="PIRSR" id="PIRSR005962-1"/>
    </source>
</evidence>
<dbReference type="PIRSF" id="PIRSF005962">
    <property type="entry name" value="Pept_M20D_amidohydro"/>
    <property type="match status" value="1"/>
</dbReference>
<dbReference type="Gene3D" id="3.30.70.360">
    <property type="match status" value="1"/>
</dbReference>
<dbReference type="STRING" id="1335048.AKL17_1622"/>
<dbReference type="NCBIfam" id="TIGR01891">
    <property type="entry name" value="amidohydrolases"/>
    <property type="match status" value="1"/>
</dbReference>
<comment type="cofactor">
    <cofactor evidence="2">
        <name>Mn(2+)</name>
        <dbReference type="ChEBI" id="CHEBI:29035"/>
    </cofactor>
    <text evidence="2">The Mn(2+) ion enhances activity.</text>
</comment>
<keyword evidence="1 4" id="KW-0378">Hydrolase</keyword>
<feature type="binding site" evidence="2">
    <location>
        <position position="364"/>
    </location>
    <ligand>
        <name>Mn(2+)</name>
        <dbReference type="ChEBI" id="CHEBI:29035"/>
        <label>2</label>
    </ligand>
</feature>
<dbReference type="InterPro" id="IPR017439">
    <property type="entry name" value="Amidohydrolase"/>
</dbReference>
<dbReference type="SUPFAM" id="SSF53187">
    <property type="entry name" value="Zn-dependent exopeptidases"/>
    <property type="match status" value="1"/>
</dbReference>
<proteinExistence type="predicted"/>
<dbReference type="RefSeq" id="WP_066812045.1">
    <property type="nucleotide sequence ID" value="NZ_CP012661.1"/>
</dbReference>
<dbReference type="Pfam" id="PF01546">
    <property type="entry name" value="Peptidase_M20"/>
    <property type="match status" value="1"/>
</dbReference>
<dbReference type="Pfam" id="PF07687">
    <property type="entry name" value="M20_dimer"/>
    <property type="match status" value="1"/>
</dbReference>
<dbReference type="Gene3D" id="3.40.630.10">
    <property type="entry name" value="Zn peptidases"/>
    <property type="match status" value="1"/>
</dbReference>
<dbReference type="AlphaFoldDB" id="A0A159Z3U0"/>
<name>A0A159Z3U0_9RHOB</name>
<keyword evidence="2" id="KW-0479">Metal-binding</keyword>
<feature type="binding site" evidence="2">
    <location>
        <position position="135"/>
    </location>
    <ligand>
        <name>Mn(2+)</name>
        <dbReference type="ChEBI" id="CHEBI:29035"/>
        <label>2</label>
    </ligand>
</feature>
<sequence>MIPQGWLDSILPEMIGIRHDLHAHPEIGMEEVRTSGIVAAELTRMGLPFEQGIGGTGVVAAIHGTRPGPTIGLRADMDALAITEETGLPYASTNGLMHACGHDGHTTMLLTAARWLAENRDFPGTVHLIFQPAEEGRGGAKAMLRDGLFKRFPCDMIFGLHNTPGMPAGEFGLREGAMMAGAGKWEVTFRGKGGHGGVTPHLTQDISYASAHFVLALQGIVGRHVPPLEPAVLSVGHIGGGNPEAYNVVPSRLLLRGTMRCFSEETANILTDQLEIAARAAAALTGCKVEVEAAYDMPPLINDPRCYALALAAAQAVAGRGQVEPELGRTTGSEDFACMMREVPGAFMRIGNGRAADGSFHAVHTPHYDFNDEIIGPGARYWVTLVHQALDAGATASV</sequence>
<dbReference type="Proteomes" id="UP000076128">
    <property type="component" value="Chromosome"/>
</dbReference>
<dbReference type="EMBL" id="CP012661">
    <property type="protein sequence ID" value="AMY68874.1"/>
    <property type="molecule type" value="Genomic_DNA"/>
</dbReference>
<dbReference type="OrthoDB" id="9777385at2"/>
<evidence type="ECO:0000259" key="3">
    <source>
        <dbReference type="Pfam" id="PF07687"/>
    </source>
</evidence>
<dbReference type="KEGG" id="daa:AKL17_1622"/>
<feature type="domain" description="Peptidase M20 dimerisation" evidence="3">
    <location>
        <begin position="181"/>
        <end position="275"/>
    </location>
</feature>
<dbReference type="SUPFAM" id="SSF55031">
    <property type="entry name" value="Bacterial exopeptidase dimerisation domain"/>
    <property type="match status" value="1"/>
</dbReference>
<evidence type="ECO:0000313" key="4">
    <source>
        <dbReference type="EMBL" id="AMY68874.1"/>
    </source>
</evidence>
<dbReference type="PANTHER" id="PTHR11014">
    <property type="entry name" value="PEPTIDASE M20 FAMILY MEMBER"/>
    <property type="match status" value="1"/>
</dbReference>
<evidence type="ECO:0000313" key="5">
    <source>
        <dbReference type="Proteomes" id="UP000076128"/>
    </source>
</evidence>
<protein>
    <submittedName>
        <fullName evidence="4">Hydrolase</fullName>
    </submittedName>
</protein>
<feature type="binding site" evidence="2">
    <location>
        <position position="161"/>
    </location>
    <ligand>
        <name>Mn(2+)</name>
        <dbReference type="ChEBI" id="CHEBI:29035"/>
        <label>2</label>
    </ligand>
</feature>
<accession>A0A159Z3U0</accession>
<evidence type="ECO:0000256" key="1">
    <source>
        <dbReference type="ARBA" id="ARBA00022801"/>
    </source>
</evidence>
<dbReference type="InterPro" id="IPR011650">
    <property type="entry name" value="Peptidase_M20_dimer"/>
</dbReference>
<keyword evidence="5" id="KW-1185">Reference proteome</keyword>
<dbReference type="GO" id="GO:0046872">
    <property type="term" value="F:metal ion binding"/>
    <property type="evidence" value="ECO:0007669"/>
    <property type="project" value="UniProtKB-KW"/>
</dbReference>
<dbReference type="InterPro" id="IPR002933">
    <property type="entry name" value="Peptidase_M20"/>
</dbReference>
<feature type="binding site" evidence="2">
    <location>
        <position position="102"/>
    </location>
    <ligand>
        <name>Mn(2+)</name>
        <dbReference type="ChEBI" id="CHEBI:29035"/>
        <label>2</label>
    </ligand>
</feature>
<organism evidence="4 5">
    <name type="scientific">Frigidibacter mobilis</name>
    <dbReference type="NCBI Taxonomy" id="1335048"/>
    <lineage>
        <taxon>Bacteria</taxon>
        <taxon>Pseudomonadati</taxon>
        <taxon>Pseudomonadota</taxon>
        <taxon>Alphaproteobacteria</taxon>
        <taxon>Rhodobacterales</taxon>
        <taxon>Paracoccaceae</taxon>
        <taxon>Frigidibacter</taxon>
    </lineage>
</organism>